<dbReference type="Gene3D" id="3.30.420.40">
    <property type="match status" value="2"/>
</dbReference>
<dbReference type="WBParaSite" id="TCONS_00009831.p1">
    <property type="protein sequence ID" value="TCONS_00009831.p1"/>
    <property type="gene ID" value="XLOC_007560"/>
</dbReference>
<feature type="compositionally biased region" description="Basic and acidic residues" evidence="4">
    <location>
        <begin position="514"/>
        <end position="526"/>
    </location>
</feature>
<dbReference type="PANTHER" id="PTHR45639">
    <property type="entry name" value="HSC70CB, ISOFORM G-RELATED"/>
    <property type="match status" value="1"/>
</dbReference>
<dbReference type="FunFam" id="3.30.30.30:FF:000002">
    <property type="entry name" value="Heat shock 70 kDa protein 4"/>
    <property type="match status" value="1"/>
</dbReference>
<dbReference type="Gene3D" id="3.90.640.10">
    <property type="entry name" value="Actin, Chain A, domain 4"/>
    <property type="match status" value="1"/>
</dbReference>
<sequence length="796" mass="89702">MAVVGFDFGNLNCYIAVARQGGIDVITNDYSLHATPACVAFGSKDRVCGVAARQKVNTNFKSTAINFKQILGLKFSDPLAQKIKKYIPCEMVQLENDEIGLKVNYLDKWQVLTPEQVTAALLVKLKSITELACDEIKCVSDLVVTVPPFFTDVQRRALKAAVDLTGMNCLKLVNENSAAASAYGIYKQDLPPEGSPPKVVVIVDGGHTSVQATLCLFNKGKCEIVGYTYDTDVGGMYFDSCIREHFRKMFMDKYNINAETNPRAWLRLLDECEKIKKQMSSNSIALPLNIECFMNDIDVTGSVCREEFEDMAAPLFEKIRVLLQRLLQETGYTVDKINEVEIIGGSSRIPLFKKITKDVFGKEPKTTMNQDDSISRGAALQCAILSPAVRVRDFVLSEKLGHQIVIKYGESTEVKALWKGNAEIGSTKLITTLRRGDFIVDGLYNSPYEVQPGNFIGRWIVKGVTPNADGSDKKVKIKAGVNICGIFEVSGATAFEVVPLSKEEIDAEAAKNVPNDEAKEGEEKAPEQQQQQQQQQQPPAAKTKTITTELTVEAQLPYSFDIYKAREFELKMQQTDFLEKQKADAKNAVEEYVYDMRDKLCDVLADFIQEKDAEEFKGLLQKTEDWLYEDGEDGETKMYEEKLSYLKKFGDPVVERYHEFENRSTLFEAIETKIMQIDKFIDQYNSGVEAYSHIDKNDVKKVQDAVEEKRKWVWENKDKQAKKAKYDAPHVWCREISSAKASLDSIVNPIMNKPKPKVEPPKEEPPKKEKKEPAPQAEEHKDVNGQTKQPQEMEID</sequence>
<dbReference type="Gene3D" id="2.60.34.10">
    <property type="entry name" value="Substrate Binding Domain Of DNAk, Chain A, domain 1"/>
    <property type="match status" value="1"/>
</dbReference>
<dbReference type="FunFam" id="3.90.640.10:FF:000004">
    <property type="entry name" value="Heat shock 70 kDa protein 4"/>
    <property type="match status" value="1"/>
</dbReference>
<dbReference type="SUPFAM" id="SSF100934">
    <property type="entry name" value="Heat shock protein 70kD (HSP70), C-terminal subdomain"/>
    <property type="match status" value="2"/>
</dbReference>
<dbReference type="GO" id="GO:0005829">
    <property type="term" value="C:cytosol"/>
    <property type="evidence" value="ECO:0007669"/>
    <property type="project" value="TreeGrafter"/>
</dbReference>
<feature type="compositionally biased region" description="Basic and acidic residues" evidence="4">
    <location>
        <begin position="756"/>
        <end position="783"/>
    </location>
</feature>
<evidence type="ECO:0000313" key="6">
    <source>
        <dbReference type="WBParaSite" id="SSTP_0000517400.1"/>
    </source>
</evidence>
<dbReference type="PANTHER" id="PTHR45639:SF4">
    <property type="entry name" value="HSC70CB, ISOFORM G"/>
    <property type="match status" value="1"/>
</dbReference>
<dbReference type="Gene3D" id="1.20.1270.10">
    <property type="match status" value="1"/>
</dbReference>
<reference evidence="6" key="1">
    <citation type="submission" date="2015-08" db="UniProtKB">
        <authorList>
            <consortium name="WormBaseParasite"/>
        </authorList>
    </citation>
    <scope>IDENTIFICATION</scope>
</reference>
<keyword evidence="2" id="KW-0547">Nucleotide-binding</keyword>
<feature type="region of interest" description="Disordered" evidence="4">
    <location>
        <begin position="507"/>
        <end position="544"/>
    </location>
</feature>
<evidence type="ECO:0000256" key="2">
    <source>
        <dbReference type="ARBA" id="ARBA00022741"/>
    </source>
</evidence>
<dbReference type="AlphaFoldDB" id="A0A0K0E6P5"/>
<dbReference type="FunFam" id="1.20.1270.10:FF:000002">
    <property type="entry name" value="Heat shock 70 kDa protein 4"/>
    <property type="match status" value="1"/>
</dbReference>
<dbReference type="Proteomes" id="UP000035681">
    <property type="component" value="Unplaced"/>
</dbReference>
<dbReference type="InterPro" id="IPR043129">
    <property type="entry name" value="ATPase_NBD"/>
</dbReference>
<evidence type="ECO:0000313" key="5">
    <source>
        <dbReference type="Proteomes" id="UP000035681"/>
    </source>
</evidence>
<dbReference type="InterPro" id="IPR029048">
    <property type="entry name" value="HSP70_C_sf"/>
</dbReference>
<dbReference type="STRING" id="6248.A0A0K0E6P5"/>
<dbReference type="GO" id="GO:0140662">
    <property type="term" value="F:ATP-dependent protein folding chaperone"/>
    <property type="evidence" value="ECO:0007669"/>
    <property type="project" value="InterPro"/>
</dbReference>
<dbReference type="PRINTS" id="PR00301">
    <property type="entry name" value="HEATSHOCK70"/>
</dbReference>
<dbReference type="SUPFAM" id="SSF100920">
    <property type="entry name" value="Heat shock protein 70kD (HSP70), peptide-binding domain"/>
    <property type="match status" value="1"/>
</dbReference>
<evidence type="ECO:0000256" key="1">
    <source>
        <dbReference type="ARBA" id="ARBA00007381"/>
    </source>
</evidence>
<dbReference type="SUPFAM" id="SSF53067">
    <property type="entry name" value="Actin-like ATPase domain"/>
    <property type="match status" value="2"/>
</dbReference>
<evidence type="ECO:0000256" key="4">
    <source>
        <dbReference type="SAM" id="MobiDB-lite"/>
    </source>
</evidence>
<proteinExistence type="inferred from homology"/>
<dbReference type="FunFam" id="3.30.420.40:FF:000171">
    <property type="entry name" value="Heat shock 70 kDa protein 4"/>
    <property type="match status" value="2"/>
</dbReference>
<dbReference type="InterPro" id="IPR029047">
    <property type="entry name" value="HSP70_peptide-bd_sf"/>
</dbReference>
<dbReference type="Pfam" id="PF00012">
    <property type="entry name" value="HSP70"/>
    <property type="match status" value="1"/>
</dbReference>
<organism evidence="6">
    <name type="scientific">Strongyloides stercoralis</name>
    <name type="common">Threadworm</name>
    <dbReference type="NCBI Taxonomy" id="6248"/>
    <lineage>
        <taxon>Eukaryota</taxon>
        <taxon>Metazoa</taxon>
        <taxon>Ecdysozoa</taxon>
        <taxon>Nematoda</taxon>
        <taxon>Chromadorea</taxon>
        <taxon>Rhabditida</taxon>
        <taxon>Tylenchina</taxon>
        <taxon>Panagrolaimomorpha</taxon>
        <taxon>Strongyloidoidea</taxon>
        <taxon>Strongyloididae</taxon>
        <taxon>Strongyloides</taxon>
    </lineage>
</organism>
<dbReference type="GO" id="GO:0005634">
    <property type="term" value="C:nucleus"/>
    <property type="evidence" value="ECO:0007669"/>
    <property type="project" value="TreeGrafter"/>
</dbReference>
<comment type="similarity">
    <text evidence="1">Belongs to the heat shock protein 70 family.</text>
</comment>
<dbReference type="GO" id="GO:0005524">
    <property type="term" value="F:ATP binding"/>
    <property type="evidence" value="ECO:0007669"/>
    <property type="project" value="UniProtKB-KW"/>
</dbReference>
<feature type="region of interest" description="Disordered" evidence="4">
    <location>
        <begin position="746"/>
        <end position="796"/>
    </location>
</feature>
<keyword evidence="3" id="KW-0067">ATP-binding</keyword>
<dbReference type="WBParaSite" id="SSTP_0000517400.1">
    <property type="protein sequence ID" value="SSTP_0000517400.1"/>
    <property type="gene ID" value="SSTP_0000517400"/>
</dbReference>
<evidence type="ECO:0000256" key="3">
    <source>
        <dbReference type="ARBA" id="ARBA00022840"/>
    </source>
</evidence>
<feature type="compositionally biased region" description="Low complexity" evidence="4">
    <location>
        <begin position="528"/>
        <end position="537"/>
    </location>
</feature>
<keyword evidence="5" id="KW-1185">Reference proteome</keyword>
<protein>
    <submittedName>
        <fullName evidence="6">Heat shock 70 kDa protein 4-like</fullName>
    </submittedName>
</protein>
<dbReference type="Gene3D" id="3.30.30.30">
    <property type="match status" value="1"/>
</dbReference>
<dbReference type="InterPro" id="IPR013126">
    <property type="entry name" value="Hsp_70_fam"/>
</dbReference>
<name>A0A0K0E6P5_STRER</name>
<accession>A0A0K0E6P5</accession>